<dbReference type="AlphaFoldDB" id="A0AA37KB35"/>
<dbReference type="SUPFAM" id="SSF51445">
    <property type="entry name" value="(Trans)glycosidases"/>
    <property type="match status" value="1"/>
</dbReference>
<dbReference type="InterPro" id="IPR013529">
    <property type="entry name" value="Glyco_hydro_42_N"/>
</dbReference>
<feature type="domain" description="CBM6" evidence="4">
    <location>
        <begin position="520"/>
        <end position="645"/>
    </location>
</feature>
<evidence type="ECO:0000256" key="3">
    <source>
        <dbReference type="SAM" id="SignalP"/>
    </source>
</evidence>
<feature type="chain" id="PRO_5041382875" description="CBM6 domain-containing protein" evidence="3">
    <location>
        <begin position="24"/>
        <end position="657"/>
    </location>
</feature>
<gene>
    <name evidence="5" type="ORF">CE91St7_01380</name>
</gene>
<dbReference type="Pfam" id="PF02449">
    <property type="entry name" value="Glyco_hydro_42"/>
    <property type="match status" value="1"/>
</dbReference>
<protein>
    <recommendedName>
        <fullName evidence="4">CBM6 domain-containing protein</fullName>
    </recommendedName>
</protein>
<dbReference type="InterPro" id="IPR005084">
    <property type="entry name" value="CBM6"/>
</dbReference>
<dbReference type="RefSeq" id="WP_038610756.1">
    <property type="nucleotide sequence ID" value="NZ_BQOA01000001.1"/>
</dbReference>
<keyword evidence="2" id="KW-0326">Glycosidase</keyword>
<dbReference type="Gene3D" id="2.60.120.260">
    <property type="entry name" value="Galactose-binding domain-like"/>
    <property type="match status" value="1"/>
</dbReference>
<reference evidence="5" key="1">
    <citation type="submission" date="2022-01" db="EMBL/GenBank/DDBJ databases">
        <title>Novel bile acid biosynthetic pathways are enriched in the microbiome of centenarians.</title>
        <authorList>
            <person name="Sato Y."/>
            <person name="Atarashi K."/>
            <person name="Plichta R.D."/>
            <person name="Arai Y."/>
            <person name="Sasajima S."/>
            <person name="Kearney M.S."/>
            <person name="Suda W."/>
            <person name="Takeshita K."/>
            <person name="Sasaki T."/>
            <person name="Okamoto S."/>
            <person name="Skelly N.A."/>
            <person name="Okamura Y."/>
            <person name="Vlamakis H."/>
            <person name="Li Y."/>
            <person name="Tanoue T."/>
            <person name="Takei H."/>
            <person name="Nittono H."/>
            <person name="Narushima S."/>
            <person name="Irie J."/>
            <person name="Itoh H."/>
            <person name="Moriya K."/>
            <person name="Sugiura Y."/>
            <person name="Suematsu M."/>
            <person name="Moritoki N."/>
            <person name="Shibata S."/>
            <person name="Littman R.D."/>
            <person name="Fischbach A.M."/>
            <person name="Uwamino Y."/>
            <person name="Inoue T."/>
            <person name="Honda A."/>
            <person name="Hattori M."/>
            <person name="Murai T."/>
            <person name="Xavier J.R."/>
            <person name="Hirose N."/>
            <person name="Honda K."/>
        </authorList>
    </citation>
    <scope>NUCLEOTIDE SEQUENCE</scope>
    <source>
        <strain evidence="5">CE91-St7</strain>
    </source>
</reference>
<dbReference type="PROSITE" id="PS51175">
    <property type="entry name" value="CBM6"/>
    <property type="match status" value="1"/>
</dbReference>
<comment type="caution">
    <text evidence="5">The sequence shown here is derived from an EMBL/GenBank/DDBJ whole genome shotgun (WGS) entry which is preliminary data.</text>
</comment>
<keyword evidence="1" id="KW-0378">Hydrolase</keyword>
<organism evidence="5 6">
    <name type="scientific">Phocaeicola dorei</name>
    <dbReference type="NCBI Taxonomy" id="357276"/>
    <lineage>
        <taxon>Bacteria</taxon>
        <taxon>Pseudomonadati</taxon>
        <taxon>Bacteroidota</taxon>
        <taxon>Bacteroidia</taxon>
        <taxon>Bacteroidales</taxon>
        <taxon>Bacteroidaceae</taxon>
        <taxon>Phocaeicola</taxon>
    </lineage>
</organism>
<evidence type="ECO:0000256" key="2">
    <source>
        <dbReference type="ARBA" id="ARBA00023295"/>
    </source>
</evidence>
<dbReference type="GO" id="GO:0004565">
    <property type="term" value="F:beta-galactosidase activity"/>
    <property type="evidence" value="ECO:0007669"/>
    <property type="project" value="InterPro"/>
</dbReference>
<proteinExistence type="predicted"/>
<evidence type="ECO:0000259" key="4">
    <source>
        <dbReference type="PROSITE" id="PS51175"/>
    </source>
</evidence>
<dbReference type="GO" id="GO:0005975">
    <property type="term" value="P:carbohydrate metabolic process"/>
    <property type="evidence" value="ECO:0007669"/>
    <property type="project" value="InterPro"/>
</dbReference>
<dbReference type="GO" id="GO:0009341">
    <property type="term" value="C:beta-galactosidase complex"/>
    <property type="evidence" value="ECO:0007669"/>
    <property type="project" value="InterPro"/>
</dbReference>
<evidence type="ECO:0000313" key="6">
    <source>
        <dbReference type="Proteomes" id="UP001055104"/>
    </source>
</evidence>
<dbReference type="Gene3D" id="3.20.20.80">
    <property type="entry name" value="Glycosidases"/>
    <property type="match status" value="1"/>
</dbReference>
<sequence>MKKNKCISLLLSCCLAWLATASAKESTPAEKRQQLVSNVDTSLEGAQKYVLRVKGMPFYMTNIQVRLDLLRYSEGWDMELCDKLMAQIAADGFNTVSVPVHWYEVEPEKGKFDWTVLDSYLELVKKHGLKMEMLWFGANSGGHVQWLGRPGKNAVHLRTPDYVLYSSSPSSKETTSEFTIRRDMSDYTLDIADDRLRERETYVLGKVMEHIAVWDMANGKQHPIIGVQINNEFVGQRMAFPNSLAISYLNSVAGAVKQSDYVVWTRANCVFWNVNGRIYENEAHRRSPEQTNLDFVGIDTYRHHFPSDASFIASMRNNLPYVEKNFRMIMETNSGIPVSAQMHLAALSGNAAFDYYSVEALYGKDGDKIVPLVKHLDDIRRMNKVLLSDPADLATKAHGYGLFVHNWEGVNSAASTSNSGITYVPAYPTSQGISIQRSDTEVVLMSTGGGRFTLPKSIQVKNASYGYFDKKNQWVKQGDISLGRQQLFDSAPDKNSSISMEAGSTVLLICNSAPMLRPYQTVQAEFASFSSDVTAEYDIKNIGFAGNGYAKLPSHEGAYIIWKQLEAKEDGEHTLRIRYSLEDKRPASHVLTVNGKSYKIKLQPTGEGNRYDYFSISVPLRKGKENVVRLETEGNYFRPDRVVVPAPAGNIDELQIL</sequence>
<dbReference type="KEGG" id="bdo:EL88_16550"/>
<dbReference type="Proteomes" id="UP001055104">
    <property type="component" value="Unassembled WGS sequence"/>
</dbReference>
<dbReference type="InterPro" id="IPR017853">
    <property type="entry name" value="GH"/>
</dbReference>
<evidence type="ECO:0000313" key="5">
    <source>
        <dbReference type="EMBL" id="GKH79254.1"/>
    </source>
</evidence>
<dbReference type="GO" id="GO:0030246">
    <property type="term" value="F:carbohydrate binding"/>
    <property type="evidence" value="ECO:0007669"/>
    <property type="project" value="InterPro"/>
</dbReference>
<accession>A0AA37KB35</accession>
<name>A0AA37KB35_9BACT</name>
<dbReference type="EMBL" id="BQOB01000001">
    <property type="protein sequence ID" value="GKH79254.1"/>
    <property type="molecule type" value="Genomic_DNA"/>
</dbReference>
<dbReference type="SUPFAM" id="SSF49785">
    <property type="entry name" value="Galactose-binding domain-like"/>
    <property type="match status" value="1"/>
</dbReference>
<feature type="signal peptide" evidence="3">
    <location>
        <begin position="1"/>
        <end position="23"/>
    </location>
</feature>
<keyword evidence="3" id="KW-0732">Signal</keyword>
<dbReference type="InterPro" id="IPR008979">
    <property type="entry name" value="Galactose-bd-like_sf"/>
</dbReference>
<evidence type="ECO:0000256" key="1">
    <source>
        <dbReference type="ARBA" id="ARBA00022801"/>
    </source>
</evidence>